<keyword evidence="6 7" id="KW-0687">Ribonucleoprotein</keyword>
<name>A0ABM7V812_9PROT</name>
<evidence type="ECO:0000313" key="10">
    <source>
        <dbReference type="EMBL" id="BDB95901.1"/>
    </source>
</evidence>
<comment type="function">
    <text evidence="7">One of the primary rRNA binding proteins, it binds directly to 16S rRNA where it nucleates assembly of the head domain of the 30S subunit. Is located at the subunit interface close to the decoding center, probably blocks exit of the E-site tRNA.</text>
</comment>
<dbReference type="EMBL" id="AP025225">
    <property type="protein sequence ID" value="BDB95901.1"/>
    <property type="molecule type" value="Genomic_DNA"/>
</dbReference>
<evidence type="ECO:0000256" key="6">
    <source>
        <dbReference type="ARBA" id="ARBA00023274"/>
    </source>
</evidence>
<dbReference type="PROSITE" id="PS00052">
    <property type="entry name" value="RIBOSOMAL_S7"/>
    <property type="match status" value="1"/>
</dbReference>
<dbReference type="InterPro" id="IPR000235">
    <property type="entry name" value="Ribosomal_uS7"/>
</dbReference>
<evidence type="ECO:0000256" key="3">
    <source>
        <dbReference type="ARBA" id="ARBA00022730"/>
    </source>
</evidence>
<dbReference type="InterPro" id="IPR020606">
    <property type="entry name" value="Ribosomal_uS7_CS"/>
</dbReference>
<keyword evidence="11" id="KW-1185">Reference proteome</keyword>
<keyword evidence="5 7" id="KW-0689">Ribosomal protein</keyword>
<keyword evidence="2 7" id="KW-0820">tRNA-binding</keyword>
<evidence type="ECO:0000259" key="9">
    <source>
        <dbReference type="Pfam" id="PF00177"/>
    </source>
</evidence>
<evidence type="ECO:0000256" key="7">
    <source>
        <dbReference type="HAMAP-Rule" id="MF_00480"/>
    </source>
</evidence>
<proteinExistence type="inferred from homology"/>
<keyword evidence="3 7" id="KW-0699">rRNA-binding</keyword>
<accession>A0ABM7V812</accession>
<dbReference type="NCBIfam" id="TIGR01029">
    <property type="entry name" value="rpsG_bact"/>
    <property type="match status" value="1"/>
</dbReference>
<dbReference type="InterPro" id="IPR036823">
    <property type="entry name" value="Ribosomal_uS7_dom_sf"/>
</dbReference>
<protein>
    <recommendedName>
        <fullName evidence="7">Small ribosomal subunit protein uS7</fullName>
    </recommendedName>
</protein>
<gene>
    <name evidence="7 10" type="primary">rpsG</name>
    <name evidence="10" type="ORF">HYD_0340</name>
</gene>
<dbReference type="PANTHER" id="PTHR11205">
    <property type="entry name" value="RIBOSOMAL PROTEIN S7"/>
    <property type="match status" value="1"/>
</dbReference>
<dbReference type="InterPro" id="IPR005717">
    <property type="entry name" value="Ribosomal_uS7_bac/org-type"/>
</dbReference>
<dbReference type="Pfam" id="PF00177">
    <property type="entry name" value="Ribosomal_S7"/>
    <property type="match status" value="1"/>
</dbReference>
<evidence type="ECO:0000256" key="1">
    <source>
        <dbReference type="ARBA" id="ARBA00007151"/>
    </source>
</evidence>
<comment type="subunit">
    <text evidence="7">Part of the 30S ribosomal subunit. Contacts proteins S9 and S11.</text>
</comment>
<dbReference type="RefSeq" id="WP_236865130.1">
    <property type="nucleotide sequence ID" value="NZ_AP025225.1"/>
</dbReference>
<dbReference type="HAMAP" id="MF_00480_B">
    <property type="entry name" value="Ribosomal_uS7_B"/>
    <property type="match status" value="1"/>
</dbReference>
<keyword evidence="4 7" id="KW-0694">RNA-binding</keyword>
<comment type="similarity">
    <text evidence="1 7 8">Belongs to the universal ribosomal protein uS7 family.</text>
</comment>
<dbReference type="PIRSF" id="PIRSF002122">
    <property type="entry name" value="RPS7p_RPS7a_RPS5e_RPS7o"/>
    <property type="match status" value="1"/>
</dbReference>
<dbReference type="Gene3D" id="1.10.455.10">
    <property type="entry name" value="Ribosomal protein S7 domain"/>
    <property type="match status" value="1"/>
</dbReference>
<evidence type="ECO:0000256" key="2">
    <source>
        <dbReference type="ARBA" id="ARBA00022555"/>
    </source>
</evidence>
<sequence length="157" mass="18194">MARRRAAKKRPDQPDARFLDHVFGKFINVLMEEGKKSVAESIFYRALEYIEEKNAGADAKQMFHDAIANVKPSFEVRSRRVGGATYQVPIPVSPFRSRSLSIRWLIQAARERSERSMERRLALEIMDAEKKTGAAIRKRENTHKMAEANKAFSHFRW</sequence>
<dbReference type="SUPFAM" id="SSF47973">
    <property type="entry name" value="Ribosomal protein S7"/>
    <property type="match status" value="1"/>
</dbReference>
<reference evidence="10" key="1">
    <citation type="submission" date="2021-10" db="EMBL/GenBank/DDBJ databases">
        <title>Genome Sequence of The Candidatus Hydrogeosomobacter endosymbioticus, an Intracellular Bacterial Symbiont of the Anaerobic Ciliate GW7.</title>
        <authorList>
            <person name="Shiohama Y."/>
            <person name="Shinzato N."/>
        </authorList>
    </citation>
    <scope>NUCLEOTIDE SEQUENCE [LARGE SCALE GENOMIC DNA]</scope>
    <source>
        <strain evidence="10">200920</strain>
    </source>
</reference>
<dbReference type="GO" id="GO:0005840">
    <property type="term" value="C:ribosome"/>
    <property type="evidence" value="ECO:0007669"/>
    <property type="project" value="UniProtKB-KW"/>
</dbReference>
<dbReference type="CDD" id="cd14869">
    <property type="entry name" value="uS7_Bacteria"/>
    <property type="match status" value="1"/>
</dbReference>
<organism evidence="10 11">
    <name type="scientific">Candidatus Hydrogenosomobacter endosymbioticus</name>
    <dbReference type="NCBI Taxonomy" id="2558174"/>
    <lineage>
        <taxon>Bacteria</taxon>
        <taxon>Pseudomonadati</taxon>
        <taxon>Pseudomonadota</taxon>
        <taxon>Alphaproteobacteria</taxon>
        <taxon>Holosporales</taxon>
        <taxon>Holosporaceae</taxon>
        <taxon>Candidatus Hydrogenosomobacter</taxon>
    </lineage>
</organism>
<evidence type="ECO:0000256" key="8">
    <source>
        <dbReference type="RuleBase" id="RU003619"/>
    </source>
</evidence>
<dbReference type="InterPro" id="IPR023798">
    <property type="entry name" value="Ribosomal_uS7_dom"/>
</dbReference>
<evidence type="ECO:0000256" key="5">
    <source>
        <dbReference type="ARBA" id="ARBA00022980"/>
    </source>
</evidence>
<dbReference type="Proteomes" id="UP001320209">
    <property type="component" value="Chromosome"/>
</dbReference>
<evidence type="ECO:0000256" key="4">
    <source>
        <dbReference type="ARBA" id="ARBA00022884"/>
    </source>
</evidence>
<evidence type="ECO:0000313" key="11">
    <source>
        <dbReference type="Proteomes" id="UP001320209"/>
    </source>
</evidence>
<feature type="domain" description="Small ribosomal subunit protein uS7" evidence="9">
    <location>
        <begin position="3"/>
        <end position="150"/>
    </location>
</feature>